<dbReference type="InterPro" id="IPR006674">
    <property type="entry name" value="HD_domain"/>
</dbReference>
<dbReference type="Proteomes" id="UP000654279">
    <property type="component" value="Unassembled WGS sequence"/>
</dbReference>
<evidence type="ECO:0000313" key="13">
    <source>
        <dbReference type="Proteomes" id="UP000654279"/>
    </source>
</evidence>
<evidence type="ECO:0000256" key="2">
    <source>
        <dbReference type="ARBA" id="ARBA00009046"/>
    </source>
</evidence>
<evidence type="ECO:0000256" key="1">
    <source>
        <dbReference type="ARBA" id="ARBA00006847"/>
    </source>
</evidence>
<protein>
    <submittedName>
        <fullName evidence="12">CRISPR-associated helicase Cas3</fullName>
    </submittedName>
</protein>
<dbReference type="PANTHER" id="PTHR24031">
    <property type="entry name" value="RNA HELICASE"/>
    <property type="match status" value="1"/>
</dbReference>
<dbReference type="GO" id="GO:0046872">
    <property type="term" value="F:metal ion binding"/>
    <property type="evidence" value="ECO:0007669"/>
    <property type="project" value="UniProtKB-KW"/>
</dbReference>
<dbReference type="CDD" id="cd17930">
    <property type="entry name" value="DEXHc_cas3"/>
    <property type="match status" value="1"/>
</dbReference>
<sequence length="714" mass="79033">MQERTYLAHVAQDGRRQTVRQHLLGTAALCRAFSSPWGAGDQGEWLGLLHDIGKYSRAFQKRLLNDGPRVDHATAGAYESAMRKQMAAAFCIAGHHTGLPDGGSRIDREGATLMARLNRAKGGELEPYGFWQEEIALPQANLPAFILQDRLAAAFYIRMMYSALVDADFLDTEAFMAEGEVHRGGGEDMPALEQKLERYIAPWFPPRGELNRQRCAILRACMEGGEGSQPGLFSLTVPTGGGKTVASLAFALRHARANGFKRIVYVIPYTSIIEQTAEVFRDILGDENVLEHHSGVLYDVGEEARPETMRMARATENWDMPVVVTTAVQFFESLYASRSSKCRKLHNLAQSVIIFDEAQMLPIPYLRPCIQAIAQLIAHYGASAVLCTATQPALAPIFAEFLPGRAARELCPDDVFTDPVFRRVTFRNAGLLDGEALTAQLEAHDQVLCIVNTRKSARRIYESLEGDGVFHLSTLMRPVDRKKTLEEIRRRLKNGETCKVVATSLIEAGVDMDFPAVFREQAGLDSILQAAGRCNREGKRRPDDSIVTIFKTGEKIPPLFSANIAAGEVAMAAYRDLSGKDAVRCYFEELLDLKGAQALDGQAILSLLERENFPFRTVAQRFHLIDNETRTVYVPDAESARLFARLEYGERSRNLFRELGQFSVSIYDNHFTALESAGALQVLEDGSAVLTDPALYDERTGLALQADSGQALFG</sequence>
<keyword evidence="5" id="KW-0547">Nucleotide-binding</keyword>
<feature type="domain" description="Helicase ATP-binding" evidence="10">
    <location>
        <begin position="224"/>
        <end position="409"/>
    </location>
</feature>
<dbReference type="Pfam" id="PF00270">
    <property type="entry name" value="DEAD"/>
    <property type="match status" value="1"/>
</dbReference>
<dbReference type="GO" id="GO:0016787">
    <property type="term" value="F:hydrolase activity"/>
    <property type="evidence" value="ECO:0007669"/>
    <property type="project" value="UniProtKB-KW"/>
</dbReference>
<keyword evidence="8" id="KW-0067">ATP-binding</keyword>
<keyword evidence="7" id="KW-0347">Helicase</keyword>
<dbReference type="GO" id="GO:0005524">
    <property type="term" value="F:ATP binding"/>
    <property type="evidence" value="ECO:0007669"/>
    <property type="project" value="UniProtKB-KW"/>
</dbReference>
<dbReference type="NCBIfam" id="TIGR01596">
    <property type="entry name" value="cas3_HD"/>
    <property type="match status" value="1"/>
</dbReference>
<dbReference type="AlphaFoldDB" id="A0A926CYI3"/>
<dbReference type="Pfam" id="PF01966">
    <property type="entry name" value="HD"/>
    <property type="match status" value="1"/>
</dbReference>
<dbReference type="InterPro" id="IPR011545">
    <property type="entry name" value="DEAD/DEAH_box_helicase_dom"/>
</dbReference>
<evidence type="ECO:0000256" key="8">
    <source>
        <dbReference type="ARBA" id="ARBA00022840"/>
    </source>
</evidence>
<dbReference type="GO" id="GO:0004518">
    <property type="term" value="F:nuclease activity"/>
    <property type="evidence" value="ECO:0007669"/>
    <property type="project" value="UniProtKB-KW"/>
</dbReference>
<dbReference type="Gene3D" id="1.10.3210.30">
    <property type="match status" value="1"/>
</dbReference>
<dbReference type="InterPro" id="IPR027417">
    <property type="entry name" value="P-loop_NTPase"/>
</dbReference>
<comment type="similarity">
    <text evidence="1">In the N-terminal section; belongs to the CRISPR-associated nuclease Cas3-HD family.</text>
</comment>
<evidence type="ECO:0000259" key="11">
    <source>
        <dbReference type="PROSITE" id="PS51643"/>
    </source>
</evidence>
<evidence type="ECO:0000256" key="5">
    <source>
        <dbReference type="ARBA" id="ARBA00022741"/>
    </source>
</evidence>
<comment type="similarity">
    <text evidence="2">In the central section; belongs to the CRISPR-associated helicase Cas3 family.</text>
</comment>
<dbReference type="SMART" id="SM00487">
    <property type="entry name" value="DEXDc"/>
    <property type="match status" value="1"/>
</dbReference>
<gene>
    <name evidence="12" type="primary">cas3</name>
    <name evidence="12" type="ORF">H8699_00455</name>
</gene>
<dbReference type="RefSeq" id="WP_249283989.1">
    <property type="nucleotide sequence ID" value="NZ_JACRSO010000001.1"/>
</dbReference>
<dbReference type="InterPro" id="IPR014001">
    <property type="entry name" value="Helicase_ATP-bd"/>
</dbReference>
<name>A0A926CYI3_9FIRM</name>
<dbReference type="EMBL" id="JACRSO010000001">
    <property type="protein sequence ID" value="MBC8527908.1"/>
    <property type="molecule type" value="Genomic_DNA"/>
</dbReference>
<proteinExistence type="inferred from homology"/>
<feature type="domain" description="HD Cas3-type" evidence="11">
    <location>
        <begin position="12"/>
        <end position="170"/>
    </location>
</feature>
<evidence type="ECO:0000256" key="9">
    <source>
        <dbReference type="ARBA" id="ARBA00023118"/>
    </source>
</evidence>
<dbReference type="NCBIfam" id="TIGR01587">
    <property type="entry name" value="cas3_core"/>
    <property type="match status" value="1"/>
</dbReference>
<reference evidence="12" key="1">
    <citation type="submission" date="2020-08" db="EMBL/GenBank/DDBJ databases">
        <title>Genome public.</title>
        <authorList>
            <person name="Liu C."/>
            <person name="Sun Q."/>
        </authorList>
    </citation>
    <scope>NUCLEOTIDE SEQUENCE</scope>
    <source>
        <strain evidence="12">NSJ-44</strain>
    </source>
</reference>
<dbReference type="PROSITE" id="PS51192">
    <property type="entry name" value="HELICASE_ATP_BIND_1"/>
    <property type="match status" value="1"/>
</dbReference>
<dbReference type="CDD" id="cd09641">
    <property type="entry name" value="Cas3''_I"/>
    <property type="match status" value="1"/>
</dbReference>
<keyword evidence="3" id="KW-0540">Nuclease</keyword>
<dbReference type="GO" id="GO:0051607">
    <property type="term" value="P:defense response to virus"/>
    <property type="evidence" value="ECO:0007669"/>
    <property type="project" value="UniProtKB-KW"/>
</dbReference>
<accession>A0A926CYI3</accession>
<evidence type="ECO:0000256" key="3">
    <source>
        <dbReference type="ARBA" id="ARBA00022722"/>
    </source>
</evidence>
<dbReference type="Gene3D" id="3.40.50.300">
    <property type="entry name" value="P-loop containing nucleotide triphosphate hydrolases"/>
    <property type="match status" value="2"/>
</dbReference>
<dbReference type="InterPro" id="IPR038257">
    <property type="entry name" value="CRISPR-assoc_Cas3_HD_sf"/>
</dbReference>
<comment type="caution">
    <text evidence="12">The sequence shown here is derived from an EMBL/GenBank/DDBJ whole genome shotgun (WGS) entry which is preliminary data.</text>
</comment>
<evidence type="ECO:0000259" key="10">
    <source>
        <dbReference type="PROSITE" id="PS51192"/>
    </source>
</evidence>
<evidence type="ECO:0000256" key="7">
    <source>
        <dbReference type="ARBA" id="ARBA00022806"/>
    </source>
</evidence>
<dbReference type="SUPFAM" id="SSF52540">
    <property type="entry name" value="P-loop containing nucleoside triphosphate hydrolases"/>
    <property type="match status" value="1"/>
</dbReference>
<dbReference type="InterPro" id="IPR006474">
    <property type="entry name" value="Helicase_Cas3_CRISPR-ass_core"/>
</dbReference>
<dbReference type="InterPro" id="IPR006483">
    <property type="entry name" value="CRISPR-assoc_Cas3_HD"/>
</dbReference>
<keyword evidence="4" id="KW-0479">Metal-binding</keyword>
<keyword evidence="6" id="KW-0378">Hydrolase</keyword>
<dbReference type="PROSITE" id="PS51643">
    <property type="entry name" value="HD_CAS3"/>
    <property type="match status" value="1"/>
</dbReference>
<organism evidence="12 13">
    <name type="scientific">Luoshenia tenuis</name>
    <dbReference type="NCBI Taxonomy" id="2763654"/>
    <lineage>
        <taxon>Bacteria</taxon>
        <taxon>Bacillati</taxon>
        <taxon>Bacillota</taxon>
        <taxon>Clostridia</taxon>
        <taxon>Christensenellales</taxon>
        <taxon>Christensenellaceae</taxon>
        <taxon>Luoshenia</taxon>
    </lineage>
</organism>
<dbReference type="GO" id="GO:0003676">
    <property type="term" value="F:nucleic acid binding"/>
    <property type="evidence" value="ECO:0007669"/>
    <property type="project" value="InterPro"/>
</dbReference>
<dbReference type="Pfam" id="PF22590">
    <property type="entry name" value="Cas3-like_C_2"/>
    <property type="match status" value="1"/>
</dbReference>
<evidence type="ECO:0000313" key="12">
    <source>
        <dbReference type="EMBL" id="MBC8527908.1"/>
    </source>
</evidence>
<evidence type="ECO:0000256" key="6">
    <source>
        <dbReference type="ARBA" id="ARBA00022801"/>
    </source>
</evidence>
<keyword evidence="13" id="KW-1185">Reference proteome</keyword>
<keyword evidence="9" id="KW-0051">Antiviral defense</keyword>
<dbReference type="GO" id="GO:0004386">
    <property type="term" value="F:helicase activity"/>
    <property type="evidence" value="ECO:0007669"/>
    <property type="project" value="UniProtKB-KW"/>
</dbReference>
<evidence type="ECO:0000256" key="4">
    <source>
        <dbReference type="ARBA" id="ARBA00022723"/>
    </source>
</evidence>
<dbReference type="InterPro" id="IPR054712">
    <property type="entry name" value="Cas3-like_dom"/>
</dbReference>
<dbReference type="SUPFAM" id="SSF109604">
    <property type="entry name" value="HD-domain/PDEase-like"/>
    <property type="match status" value="1"/>
</dbReference>